<name>A0A0A0J5G4_9MICO</name>
<dbReference type="RefSeq" id="WP_035918020.1">
    <property type="nucleotide sequence ID" value="NZ_AVPJ01000015.1"/>
</dbReference>
<keyword evidence="1" id="KW-0732">Signal</keyword>
<dbReference type="Pfam" id="PF01547">
    <property type="entry name" value="SBP_bac_1"/>
    <property type="match status" value="1"/>
</dbReference>
<evidence type="ECO:0000256" key="1">
    <source>
        <dbReference type="SAM" id="SignalP"/>
    </source>
</evidence>
<dbReference type="OrthoDB" id="9780991at2"/>
<proteinExistence type="predicted"/>
<feature type="chain" id="PRO_5001971089" description="Sugar ABC transporter substrate-binding protein" evidence="1">
    <location>
        <begin position="28"/>
        <end position="419"/>
    </location>
</feature>
<dbReference type="SUPFAM" id="SSF53850">
    <property type="entry name" value="Periplasmic binding protein-like II"/>
    <property type="match status" value="1"/>
</dbReference>
<dbReference type="EMBL" id="AVPJ01000015">
    <property type="protein sequence ID" value="KGN30861.1"/>
    <property type="molecule type" value="Genomic_DNA"/>
</dbReference>
<sequence>MKMPRNLALTGVLATSLVLTGCGGSGAENDEAAGADGATGEVTMWVYPILTDEAANKKFWADTVQKFKTSNPGIDVTVEVYPWAKRDEALAAAIASNTAPDVVYLVPDQVPVYARSLETIDSMASEDALNDTQDNAKAAATVDGKLVGMPLLTSVTTLVCDKRAFKKAGVSTYPTTWDEYLALGPTFKAQGIDLSLITADASGTLNVSYYPLLWQAGGDVLNDDKTAAAFNEAPGVEALDYFKKMYDGGFINKDYVIKAAPTEQTGVAKGTVACTWGVPTQDLVKLWGAENMEVLPPLNKAESVGYGTVGSLSMLKSTENKEAAMKWIEFATTPENSKPLLTAASFYSPRESAGSLYPAGSVDAALEKLVPEMTVGAVNDKSRAVMGVLTPEIQAAVIGKKTSQQALDDAAKAADALMK</sequence>
<accession>A0A0A0J5G4</accession>
<dbReference type="InterPro" id="IPR050490">
    <property type="entry name" value="Bact_solute-bd_prot1"/>
</dbReference>
<evidence type="ECO:0000313" key="3">
    <source>
        <dbReference type="Proteomes" id="UP000030002"/>
    </source>
</evidence>
<dbReference type="eggNOG" id="COG1653">
    <property type="taxonomic scope" value="Bacteria"/>
</dbReference>
<comment type="caution">
    <text evidence="2">The sequence shown here is derived from an EMBL/GenBank/DDBJ whole genome shotgun (WGS) entry which is preliminary data.</text>
</comment>
<reference evidence="2 3" key="1">
    <citation type="submission" date="2013-08" db="EMBL/GenBank/DDBJ databases">
        <title>The genome sequence of Knoellia sinensis.</title>
        <authorList>
            <person name="Zhu W."/>
            <person name="Wang G."/>
        </authorList>
    </citation>
    <scope>NUCLEOTIDE SEQUENCE [LARGE SCALE GENOMIC DNA]</scope>
    <source>
        <strain evidence="2 3">KCTC 19936</strain>
    </source>
</reference>
<evidence type="ECO:0000313" key="2">
    <source>
        <dbReference type="EMBL" id="KGN30861.1"/>
    </source>
</evidence>
<dbReference type="PROSITE" id="PS51257">
    <property type="entry name" value="PROKAR_LIPOPROTEIN"/>
    <property type="match status" value="1"/>
</dbReference>
<gene>
    <name evidence="2" type="ORF">N802_05555</name>
</gene>
<keyword evidence="3" id="KW-1185">Reference proteome</keyword>
<dbReference type="STRING" id="1385520.N802_05555"/>
<organism evidence="2 3">
    <name type="scientific">Knoellia sinensis KCTC 19936</name>
    <dbReference type="NCBI Taxonomy" id="1385520"/>
    <lineage>
        <taxon>Bacteria</taxon>
        <taxon>Bacillati</taxon>
        <taxon>Actinomycetota</taxon>
        <taxon>Actinomycetes</taxon>
        <taxon>Micrococcales</taxon>
        <taxon>Intrasporangiaceae</taxon>
        <taxon>Knoellia</taxon>
    </lineage>
</organism>
<protein>
    <recommendedName>
        <fullName evidence="4">Sugar ABC transporter substrate-binding protein</fullName>
    </recommendedName>
</protein>
<dbReference type="InterPro" id="IPR006059">
    <property type="entry name" value="SBP"/>
</dbReference>
<dbReference type="AlphaFoldDB" id="A0A0A0J5G4"/>
<dbReference type="Proteomes" id="UP000030002">
    <property type="component" value="Unassembled WGS sequence"/>
</dbReference>
<dbReference type="PANTHER" id="PTHR43649">
    <property type="entry name" value="ARABINOSE-BINDING PROTEIN-RELATED"/>
    <property type="match status" value="1"/>
</dbReference>
<feature type="signal peptide" evidence="1">
    <location>
        <begin position="1"/>
        <end position="27"/>
    </location>
</feature>
<dbReference type="PANTHER" id="PTHR43649:SF12">
    <property type="entry name" value="DIACETYLCHITOBIOSE BINDING PROTEIN DASA"/>
    <property type="match status" value="1"/>
</dbReference>
<dbReference type="Gene3D" id="3.40.190.10">
    <property type="entry name" value="Periplasmic binding protein-like II"/>
    <property type="match status" value="1"/>
</dbReference>
<evidence type="ECO:0008006" key="4">
    <source>
        <dbReference type="Google" id="ProtNLM"/>
    </source>
</evidence>